<keyword evidence="3" id="KW-1185">Reference proteome</keyword>
<dbReference type="Pfam" id="PF07735">
    <property type="entry name" value="FBA_2"/>
    <property type="match status" value="1"/>
</dbReference>
<dbReference type="EMBL" id="GL379971">
    <property type="protein sequence ID" value="EGT39522.1"/>
    <property type="molecule type" value="Genomic_DNA"/>
</dbReference>
<dbReference type="Proteomes" id="UP000008068">
    <property type="component" value="Unassembled WGS sequence"/>
</dbReference>
<name>G0NXC9_CAEBE</name>
<organism evidence="3">
    <name type="scientific">Caenorhabditis brenneri</name>
    <name type="common">Nematode worm</name>
    <dbReference type="NCBI Taxonomy" id="135651"/>
    <lineage>
        <taxon>Eukaryota</taxon>
        <taxon>Metazoa</taxon>
        <taxon>Ecdysozoa</taxon>
        <taxon>Nematoda</taxon>
        <taxon>Chromadorea</taxon>
        <taxon>Rhabditida</taxon>
        <taxon>Rhabditina</taxon>
        <taxon>Rhabditomorpha</taxon>
        <taxon>Rhabditoidea</taxon>
        <taxon>Rhabditidae</taxon>
        <taxon>Peloderinae</taxon>
        <taxon>Caenorhabditis</taxon>
    </lineage>
</organism>
<dbReference type="HOGENOM" id="CLU_1251624_0_0_1"/>
<sequence length="221" mass="25444">MIIPSTIANETFNQFAEEFRAPHLVVRSSYTSGFQPTQIISKDTYDDSGLAIQVDDLELIDCRIISFFESSFKAAEFNQVIKNWIGGKYEKLEVLIFWVADWHRAEQYEPVINPEEVLADIQTFEFENVSMQTILDNIKASVKVQRADGRWAVVTTEGAQNNRLFHFRMVVLKRDDHVPQFDISEATLLSNEWPIKVDAGYWNGLVLFTVFFLTSMFSCPP</sequence>
<evidence type="ECO:0000313" key="3">
    <source>
        <dbReference type="Proteomes" id="UP000008068"/>
    </source>
</evidence>
<gene>
    <name evidence="2" type="ORF">CAEBREN_21825</name>
</gene>
<evidence type="ECO:0000313" key="2">
    <source>
        <dbReference type="EMBL" id="EGT39522.1"/>
    </source>
</evidence>
<accession>G0NXC9</accession>
<dbReference type="AlphaFoldDB" id="G0NXC9"/>
<dbReference type="InterPro" id="IPR012885">
    <property type="entry name" value="F-box_Sdz-33"/>
</dbReference>
<protein>
    <recommendedName>
        <fullName evidence="1">Sdz-33 F-box domain-containing protein</fullName>
    </recommendedName>
</protein>
<reference evidence="3" key="1">
    <citation type="submission" date="2011-07" db="EMBL/GenBank/DDBJ databases">
        <authorList>
            <consortium name="Caenorhabditis brenneri Sequencing and Analysis Consortium"/>
            <person name="Wilson R.K."/>
        </authorList>
    </citation>
    <scope>NUCLEOTIDE SEQUENCE [LARGE SCALE GENOMIC DNA]</scope>
    <source>
        <strain evidence="3">PB2801</strain>
    </source>
</reference>
<evidence type="ECO:0000259" key="1">
    <source>
        <dbReference type="Pfam" id="PF07735"/>
    </source>
</evidence>
<feature type="domain" description="Sdz-33 F-box" evidence="1">
    <location>
        <begin position="48"/>
        <end position="95"/>
    </location>
</feature>
<dbReference type="InParanoid" id="G0NXC9"/>
<proteinExistence type="predicted"/>